<comment type="caution">
    <text evidence="1">The sequence shown here is derived from an EMBL/GenBank/DDBJ whole genome shotgun (WGS) entry which is preliminary data.</text>
</comment>
<evidence type="ECO:0008006" key="3">
    <source>
        <dbReference type="Google" id="ProtNLM"/>
    </source>
</evidence>
<organism evidence="1 2">
    <name type="scientific">Neoroseomonas lacus</name>
    <dbReference type="NCBI Taxonomy" id="287609"/>
    <lineage>
        <taxon>Bacteria</taxon>
        <taxon>Pseudomonadati</taxon>
        <taxon>Pseudomonadota</taxon>
        <taxon>Alphaproteobacteria</taxon>
        <taxon>Acetobacterales</taxon>
        <taxon>Acetobacteraceae</taxon>
        <taxon>Neoroseomonas</taxon>
    </lineage>
</organism>
<dbReference type="RefSeq" id="WP_188967496.1">
    <property type="nucleotide sequence ID" value="NZ_BMKW01000006.1"/>
</dbReference>
<name>A0A917KLX7_9PROT</name>
<evidence type="ECO:0000313" key="2">
    <source>
        <dbReference type="Proteomes" id="UP000661507"/>
    </source>
</evidence>
<sequence>MTDPLDLLVELARPVRHEANNLLAALSGTAELMQRARGASERDIARAERLTDASARLQALLHAYLALGAPPPDGTPAQAVFAGMNPLVRLSVGPGRLAEMVAAPVLPPLAASPAALQATILRLAREAAAMAPPSSVLRLALEPAPGGAVLVATALPGGEVPPPVFLAGA</sequence>
<dbReference type="Proteomes" id="UP000661507">
    <property type="component" value="Unassembled WGS sequence"/>
</dbReference>
<proteinExistence type="predicted"/>
<evidence type="ECO:0000313" key="1">
    <source>
        <dbReference type="EMBL" id="GGJ17572.1"/>
    </source>
</evidence>
<gene>
    <name evidence="1" type="ORF">GCM10011320_26150</name>
</gene>
<accession>A0A917KLX7</accession>
<dbReference type="EMBL" id="BMKW01000006">
    <property type="protein sequence ID" value="GGJ17572.1"/>
    <property type="molecule type" value="Genomic_DNA"/>
</dbReference>
<dbReference type="AlphaFoldDB" id="A0A917KLX7"/>
<reference evidence="1" key="2">
    <citation type="submission" date="2020-09" db="EMBL/GenBank/DDBJ databases">
        <authorList>
            <person name="Sun Q."/>
            <person name="Zhou Y."/>
        </authorList>
    </citation>
    <scope>NUCLEOTIDE SEQUENCE</scope>
    <source>
        <strain evidence="1">CGMCC 1.3617</strain>
    </source>
</reference>
<keyword evidence="2" id="KW-1185">Reference proteome</keyword>
<reference evidence="1" key="1">
    <citation type="journal article" date="2014" name="Int. J. Syst. Evol. Microbiol.">
        <title>Complete genome sequence of Corynebacterium casei LMG S-19264T (=DSM 44701T), isolated from a smear-ripened cheese.</title>
        <authorList>
            <consortium name="US DOE Joint Genome Institute (JGI-PGF)"/>
            <person name="Walter F."/>
            <person name="Albersmeier A."/>
            <person name="Kalinowski J."/>
            <person name="Ruckert C."/>
        </authorList>
    </citation>
    <scope>NUCLEOTIDE SEQUENCE</scope>
    <source>
        <strain evidence="1">CGMCC 1.3617</strain>
    </source>
</reference>
<protein>
    <recommendedName>
        <fullName evidence="3">Signal transduction histidine kinase dimerisation/phosphoacceptor domain-containing protein</fullName>
    </recommendedName>
</protein>